<evidence type="ECO:0000313" key="1">
    <source>
        <dbReference type="EMBL" id="MDR5897288.1"/>
    </source>
</evidence>
<dbReference type="EMBL" id="JARWAO010000010">
    <property type="protein sequence ID" value="MDR5897288.1"/>
    <property type="molecule type" value="Genomic_DNA"/>
</dbReference>
<dbReference type="RefSeq" id="WP_251595565.1">
    <property type="nucleotide sequence ID" value="NZ_JAMLJI010000006.1"/>
</dbReference>
<gene>
    <name evidence="1" type="ORF">QC825_14550</name>
</gene>
<name>A0ABU1GZ51_9GAMM</name>
<reference evidence="1 2" key="1">
    <citation type="submission" date="2023-04" db="EMBL/GenBank/DDBJ databases">
        <title>A long-awaited taxogenomic arrangement of the family Halomonadaceae.</title>
        <authorList>
            <person name="De La Haba R."/>
            <person name="Chuvochina M."/>
            <person name="Wittouck S."/>
            <person name="Arahal D.R."/>
            <person name="Sanchez-Porro C."/>
            <person name="Hugenholtz P."/>
            <person name="Ventosa A."/>
        </authorList>
    </citation>
    <scope>NUCLEOTIDE SEQUENCE [LARGE SCALE GENOMIC DNA]</scope>
    <source>
        <strain evidence="1 2">DSM 22428</strain>
    </source>
</reference>
<comment type="caution">
    <text evidence="1">The sequence shown here is derived from an EMBL/GenBank/DDBJ whole genome shotgun (WGS) entry which is preliminary data.</text>
</comment>
<keyword evidence="2" id="KW-1185">Reference proteome</keyword>
<organism evidence="1 2">
    <name type="scientific">Larsenimonas suaedae</name>
    <dbReference type="NCBI Taxonomy" id="1851019"/>
    <lineage>
        <taxon>Bacteria</taxon>
        <taxon>Pseudomonadati</taxon>
        <taxon>Pseudomonadota</taxon>
        <taxon>Gammaproteobacteria</taxon>
        <taxon>Oceanospirillales</taxon>
        <taxon>Halomonadaceae</taxon>
        <taxon>Larsenimonas</taxon>
    </lineage>
</organism>
<protein>
    <submittedName>
        <fullName evidence="1">Uncharacterized protein</fullName>
    </submittedName>
</protein>
<evidence type="ECO:0000313" key="2">
    <source>
        <dbReference type="Proteomes" id="UP001269375"/>
    </source>
</evidence>
<proteinExistence type="predicted"/>
<dbReference type="Proteomes" id="UP001269375">
    <property type="component" value="Unassembled WGS sequence"/>
</dbReference>
<sequence length="93" mass="10718">MMRPLHEELHKLKKALRHRNMAVTEDRDFSDTAAYLRLTKMDGLTPRQFVIEARPTGGFLCKEVGLGPNGIDWAVRFTTPHFYGMPIEEIYAL</sequence>
<accession>A0ABU1GZ51</accession>